<dbReference type="Pfam" id="PF05580">
    <property type="entry name" value="Peptidase_S55"/>
    <property type="match status" value="1"/>
</dbReference>
<proteinExistence type="predicted"/>
<name>A0A538TWP5_UNCEI</name>
<accession>A0A538TWP5</accession>
<dbReference type="AlphaFoldDB" id="A0A538TWP5"/>
<dbReference type="EMBL" id="VBOY01000018">
    <property type="protein sequence ID" value="TMQ68046.1"/>
    <property type="molecule type" value="Genomic_DNA"/>
</dbReference>
<dbReference type="PROSITE" id="PS51494">
    <property type="entry name" value="SPOIVB"/>
    <property type="match status" value="1"/>
</dbReference>
<sequence>MASESTWSPRAVQEPCAMIGGPAPRCYSRGPMKHVLCVALIAVAAPLAAVLPARAAVPTLTPDQVKPGQKATVRTVFEGQRVEEFDAEILGVLPGGKAGGDLILARATSERAIRTGVAQGMSGSPVYVDGKLIGALSTGWSFSREPVFGITPIGEMLEVLALPVTPTPAGTSGPSGIELGSGQDDIAYGPFRWQDPAAPTFDAGPTAPEAVGAAPLPVPLACAGLDPAALAIARAAFEPLGFHAVPGGRAISSLPPTELGPGSAVAVDLLRGDLDLSAIGTMTYRDGDRVLIFGHPLFQSGEVRLPFAPANITTVVGSQLSSFKIGSSGPPVGTLTQDRRAALAGTLGTRPRMMPVGVRVELPARAPQVFRFESIEDRSVAPLLVSIAAVNSLLELGGIGPGQTLRWTMRLYRRGAPTLEMGDVLASESPAGDLTPALTAPLRFLANNPYSPLTLDSIEVALTSSPGRALWTLRSARLVEAAVRPGGKARIACEIERWRGGRRTLLVDLEVPREAPDGHYTVWLGGAAELNRFEAARLPGRYRPSTLEEAWRRLAEVRRSDRLYVTLVAQAPEVTRGGRDYPELPASALALLASSQSAGDAARFGDRVLFDETAHPLDGPVRGELQIDLAVDSTAP</sequence>
<keyword evidence="1" id="KW-0812">Transmembrane</keyword>
<evidence type="ECO:0000313" key="3">
    <source>
        <dbReference type="EMBL" id="TMQ68046.1"/>
    </source>
</evidence>
<keyword evidence="1" id="KW-0472">Membrane</keyword>
<keyword evidence="1" id="KW-1133">Transmembrane helix</keyword>
<reference evidence="3 4" key="1">
    <citation type="journal article" date="2019" name="Nat. Microbiol.">
        <title>Mediterranean grassland soil C-N compound turnover is dependent on rainfall and depth, and is mediated by genomically divergent microorganisms.</title>
        <authorList>
            <person name="Diamond S."/>
            <person name="Andeer P.F."/>
            <person name="Li Z."/>
            <person name="Crits-Christoph A."/>
            <person name="Burstein D."/>
            <person name="Anantharaman K."/>
            <person name="Lane K.R."/>
            <person name="Thomas B.C."/>
            <person name="Pan C."/>
            <person name="Northen T.R."/>
            <person name="Banfield J.F."/>
        </authorList>
    </citation>
    <scope>NUCLEOTIDE SEQUENCE [LARGE SCALE GENOMIC DNA]</scope>
    <source>
        <strain evidence="3">WS_8</strain>
    </source>
</reference>
<feature type="transmembrane region" description="Helical" evidence="1">
    <location>
        <begin position="35"/>
        <end position="57"/>
    </location>
</feature>
<gene>
    <name evidence="3" type="ORF">E6K78_02595</name>
</gene>
<dbReference type="InterPro" id="IPR008763">
    <property type="entry name" value="Peptidase_S55"/>
</dbReference>
<evidence type="ECO:0000259" key="2">
    <source>
        <dbReference type="PROSITE" id="PS51494"/>
    </source>
</evidence>
<evidence type="ECO:0000256" key="1">
    <source>
        <dbReference type="SAM" id="Phobius"/>
    </source>
</evidence>
<organism evidence="3 4">
    <name type="scientific">Eiseniibacteriota bacterium</name>
    <dbReference type="NCBI Taxonomy" id="2212470"/>
    <lineage>
        <taxon>Bacteria</taxon>
        <taxon>Candidatus Eiseniibacteriota</taxon>
    </lineage>
</organism>
<protein>
    <recommendedName>
        <fullName evidence="2">Peptidase S55 domain-containing protein</fullName>
    </recommendedName>
</protein>
<dbReference type="Proteomes" id="UP000316609">
    <property type="component" value="Unassembled WGS sequence"/>
</dbReference>
<feature type="domain" description="Peptidase S55" evidence="2">
    <location>
        <begin position="1"/>
        <end position="172"/>
    </location>
</feature>
<evidence type="ECO:0000313" key="4">
    <source>
        <dbReference type="Proteomes" id="UP000316609"/>
    </source>
</evidence>
<comment type="caution">
    <text evidence="3">The sequence shown here is derived from an EMBL/GenBank/DDBJ whole genome shotgun (WGS) entry which is preliminary data.</text>
</comment>